<dbReference type="EMBL" id="KZ305043">
    <property type="protein sequence ID" value="PIA39690.1"/>
    <property type="molecule type" value="Genomic_DNA"/>
</dbReference>
<sequence length="557" mass="62729">MEARAGSFRQSFMEKKQRLLSEGYSNGRMESINGGTKRHYCPSLGDMVIKPWKVLQEMITSAWQYACSEPRNVIFSAKVGLALVIITVLMFMNIPNKAIDRYAIWAIMTVILVFEFSIGATLNKGFNRGLGTLFAGGLAMGVAELSLMTEKLELAFIISSIFIAGFCSTFMKLHPKMKHYEYGFRVFLLTYCIVLVSGYKKEEFLKTAVNRFLLISMGAAVGLLVNICIYPIWAGEDLHRSVVKNFYSVANALEGCVDEYLQYCEYDRIPSKVPGNQGLLYEGCMSAVRSTSKEATLEGFALWEPPHGRYKKFNYPWKNYVKLSGALRHCAFMVMALRGCIDSEIQAPPERRQVFSSELQRVSSEGAKVLHELAEKAKKMEKLKDGDGILLEVCKAAEELQKKIDSKSYLLINSDSWVIKKPEDLDNAGNHYDIRENENKILRIKSFSETCLNLRSVSLSKSSKEISTKKIVECLPGEGILSESTSNEQILWSSYGSPLTFEDVHNDEVSKTYESASALSLATFTSLLIEFVFRLQNLVEIFQELSEVACFKETLLT</sequence>
<dbReference type="OrthoDB" id="68611at2759"/>
<feature type="transmembrane region" description="Helical" evidence="9">
    <location>
        <begin position="154"/>
        <end position="171"/>
    </location>
</feature>
<evidence type="ECO:0000256" key="7">
    <source>
        <dbReference type="ARBA" id="ARBA00023136"/>
    </source>
</evidence>
<evidence type="ECO:0000256" key="5">
    <source>
        <dbReference type="ARBA" id="ARBA00022989"/>
    </source>
</evidence>
<dbReference type="InParanoid" id="A0A2G5D854"/>
<reference evidence="10 11" key="1">
    <citation type="submission" date="2017-09" db="EMBL/GenBank/DDBJ databases">
        <title>WGS assembly of Aquilegia coerulea Goldsmith.</title>
        <authorList>
            <person name="Hodges S."/>
            <person name="Kramer E."/>
            <person name="Nordborg M."/>
            <person name="Tomkins J."/>
            <person name="Borevitz J."/>
            <person name="Derieg N."/>
            <person name="Yan J."/>
            <person name="Mihaltcheva S."/>
            <person name="Hayes R.D."/>
            <person name="Rokhsar D."/>
        </authorList>
    </citation>
    <scope>NUCLEOTIDE SEQUENCE [LARGE SCALE GENOMIC DNA]</scope>
    <source>
        <strain evidence="11">cv. Goldsmith</strain>
    </source>
</reference>
<evidence type="ECO:0008006" key="12">
    <source>
        <dbReference type="Google" id="ProtNLM"/>
    </source>
</evidence>
<feature type="transmembrane region" description="Helical" evidence="9">
    <location>
        <begin position="73"/>
        <end position="91"/>
    </location>
</feature>
<comment type="subcellular location">
    <subcellularLocation>
        <location evidence="1">Membrane</location>
        <topology evidence="1">Multi-pass membrane protein</topology>
    </subcellularLocation>
</comment>
<evidence type="ECO:0000256" key="2">
    <source>
        <dbReference type="ARBA" id="ARBA00007079"/>
    </source>
</evidence>
<evidence type="ECO:0000256" key="8">
    <source>
        <dbReference type="ARBA" id="ARBA00023303"/>
    </source>
</evidence>
<dbReference type="PANTHER" id="PTHR31086">
    <property type="entry name" value="ALUMINUM-ACTIVATED MALATE TRANSPORTER 10"/>
    <property type="match status" value="1"/>
</dbReference>
<dbReference type="Pfam" id="PF11744">
    <property type="entry name" value="ALMT"/>
    <property type="match status" value="1"/>
</dbReference>
<evidence type="ECO:0000256" key="6">
    <source>
        <dbReference type="ARBA" id="ARBA00023065"/>
    </source>
</evidence>
<dbReference type="InterPro" id="IPR020966">
    <property type="entry name" value="ALMT"/>
</dbReference>
<dbReference type="Proteomes" id="UP000230069">
    <property type="component" value="Unassembled WGS sequence"/>
</dbReference>
<feature type="transmembrane region" description="Helical" evidence="9">
    <location>
        <begin position="183"/>
        <end position="200"/>
    </location>
</feature>
<feature type="transmembrane region" description="Helical" evidence="9">
    <location>
        <begin position="212"/>
        <end position="233"/>
    </location>
</feature>
<feature type="transmembrane region" description="Helical" evidence="9">
    <location>
        <begin position="128"/>
        <end position="147"/>
    </location>
</feature>
<evidence type="ECO:0000256" key="4">
    <source>
        <dbReference type="ARBA" id="ARBA00022692"/>
    </source>
</evidence>
<organism evidence="10 11">
    <name type="scientific">Aquilegia coerulea</name>
    <name type="common">Rocky mountain columbine</name>
    <dbReference type="NCBI Taxonomy" id="218851"/>
    <lineage>
        <taxon>Eukaryota</taxon>
        <taxon>Viridiplantae</taxon>
        <taxon>Streptophyta</taxon>
        <taxon>Embryophyta</taxon>
        <taxon>Tracheophyta</taxon>
        <taxon>Spermatophyta</taxon>
        <taxon>Magnoliopsida</taxon>
        <taxon>Ranunculales</taxon>
        <taxon>Ranunculaceae</taxon>
        <taxon>Thalictroideae</taxon>
        <taxon>Aquilegia</taxon>
    </lineage>
</organism>
<keyword evidence="4 9" id="KW-0812">Transmembrane</keyword>
<evidence type="ECO:0000313" key="10">
    <source>
        <dbReference type="EMBL" id="PIA39690.1"/>
    </source>
</evidence>
<feature type="transmembrane region" description="Helical" evidence="9">
    <location>
        <begin position="103"/>
        <end position="122"/>
    </location>
</feature>
<dbReference type="STRING" id="218851.A0A2G5D854"/>
<keyword evidence="5 9" id="KW-1133">Transmembrane helix</keyword>
<keyword evidence="8" id="KW-0407">Ion channel</keyword>
<dbReference type="GO" id="GO:0034220">
    <property type="term" value="P:monoatomic ion transmembrane transport"/>
    <property type="evidence" value="ECO:0007669"/>
    <property type="project" value="UniProtKB-KW"/>
</dbReference>
<keyword evidence="11" id="KW-1185">Reference proteome</keyword>
<dbReference type="GO" id="GO:0016020">
    <property type="term" value="C:membrane"/>
    <property type="evidence" value="ECO:0007669"/>
    <property type="project" value="UniProtKB-SubCell"/>
</dbReference>
<keyword evidence="7 9" id="KW-0472">Membrane</keyword>
<protein>
    <recommendedName>
        <fullName evidence="12">Aluminum-activated malate transporter</fullName>
    </recommendedName>
</protein>
<comment type="similarity">
    <text evidence="2">Belongs to the aromatic acid exporter (TC 2.A.85) family.</text>
</comment>
<dbReference type="AlphaFoldDB" id="A0A2G5D854"/>
<evidence type="ECO:0000256" key="9">
    <source>
        <dbReference type="SAM" id="Phobius"/>
    </source>
</evidence>
<evidence type="ECO:0000313" key="11">
    <source>
        <dbReference type="Proteomes" id="UP000230069"/>
    </source>
</evidence>
<evidence type="ECO:0000256" key="1">
    <source>
        <dbReference type="ARBA" id="ARBA00004141"/>
    </source>
</evidence>
<proteinExistence type="inferred from homology"/>
<name>A0A2G5D854_AQUCA</name>
<dbReference type="GO" id="GO:0015743">
    <property type="term" value="P:malate transport"/>
    <property type="evidence" value="ECO:0007669"/>
    <property type="project" value="InterPro"/>
</dbReference>
<keyword evidence="3" id="KW-0813">Transport</keyword>
<keyword evidence="6" id="KW-0406">Ion transport</keyword>
<evidence type="ECO:0000256" key="3">
    <source>
        <dbReference type="ARBA" id="ARBA00022448"/>
    </source>
</evidence>
<gene>
    <name evidence="10" type="ORF">AQUCO_02600258v1</name>
</gene>
<accession>A0A2G5D854</accession>